<comment type="subunit">
    <text evidence="5">The complex is composed of two ATP-binding proteins (ModC), two transmembrane proteins (ModB) and a solute-binding protein (ModA).</text>
</comment>
<protein>
    <submittedName>
        <fullName evidence="8">Putative molybdenum ABC transporter periplasmic molybdate-binding protein</fullName>
    </submittedName>
</protein>
<dbReference type="GO" id="GO:1901359">
    <property type="term" value="F:tungstate binding"/>
    <property type="evidence" value="ECO:0007669"/>
    <property type="project" value="UniProtKB-ARBA"/>
</dbReference>
<evidence type="ECO:0000256" key="3">
    <source>
        <dbReference type="ARBA" id="ARBA00022723"/>
    </source>
</evidence>
<dbReference type="PIRSF" id="PIRSF004846">
    <property type="entry name" value="ModA"/>
    <property type="match status" value="1"/>
</dbReference>
<dbReference type="Proteomes" id="UP000194003">
    <property type="component" value="Unassembled WGS sequence"/>
</dbReference>
<comment type="caution">
    <text evidence="8">The sequence shown here is derived from an EMBL/GenBank/DDBJ whole genome shotgun (WGS) entry which is preliminary data.</text>
</comment>
<name>A0A1Y2JZ52_9PROT</name>
<comment type="similarity">
    <text evidence="1">Belongs to the bacterial solute-binding protein ModA family.</text>
</comment>
<keyword evidence="3 6" id="KW-0479">Metal-binding</keyword>
<gene>
    <name evidence="8" type="ORF">MAIT1_00587</name>
</gene>
<dbReference type="PANTHER" id="PTHR30632">
    <property type="entry name" value="MOLYBDATE-BINDING PERIPLASMIC PROTEIN"/>
    <property type="match status" value="1"/>
</dbReference>
<evidence type="ECO:0000256" key="5">
    <source>
        <dbReference type="ARBA" id="ARBA00062515"/>
    </source>
</evidence>
<feature type="signal peptide" evidence="7">
    <location>
        <begin position="1"/>
        <end position="28"/>
    </location>
</feature>
<evidence type="ECO:0000256" key="2">
    <source>
        <dbReference type="ARBA" id="ARBA00022505"/>
    </source>
</evidence>
<evidence type="ECO:0000256" key="1">
    <source>
        <dbReference type="ARBA" id="ARBA00009175"/>
    </source>
</evidence>
<dbReference type="CDD" id="cd13539">
    <property type="entry name" value="PBP2_AvModA"/>
    <property type="match status" value="1"/>
</dbReference>
<dbReference type="Pfam" id="PF13531">
    <property type="entry name" value="SBP_bac_11"/>
    <property type="match status" value="1"/>
</dbReference>
<evidence type="ECO:0000313" key="9">
    <source>
        <dbReference type="Proteomes" id="UP000194003"/>
    </source>
</evidence>
<dbReference type="FunFam" id="3.40.190.10:FF:000035">
    <property type="entry name" value="Molybdate ABC transporter substrate-binding protein"/>
    <property type="match status" value="1"/>
</dbReference>
<dbReference type="NCBIfam" id="TIGR01256">
    <property type="entry name" value="modA"/>
    <property type="match status" value="1"/>
</dbReference>
<dbReference type="GO" id="GO:0046872">
    <property type="term" value="F:metal ion binding"/>
    <property type="evidence" value="ECO:0007669"/>
    <property type="project" value="UniProtKB-KW"/>
</dbReference>
<evidence type="ECO:0000313" key="8">
    <source>
        <dbReference type="EMBL" id="OSM00149.1"/>
    </source>
</evidence>
<dbReference type="Gene3D" id="3.40.190.10">
    <property type="entry name" value="Periplasmic binding protein-like II"/>
    <property type="match status" value="2"/>
</dbReference>
<feature type="binding site" evidence="6">
    <location>
        <position position="65"/>
    </location>
    <ligand>
        <name>molybdate</name>
        <dbReference type="ChEBI" id="CHEBI:36264"/>
    </ligand>
</feature>
<evidence type="ECO:0000256" key="4">
    <source>
        <dbReference type="ARBA" id="ARBA00022729"/>
    </source>
</evidence>
<evidence type="ECO:0000256" key="6">
    <source>
        <dbReference type="PIRSR" id="PIRSR004846-1"/>
    </source>
</evidence>
<dbReference type="PANTHER" id="PTHR30632:SF14">
    <property type="entry name" value="TUNGSTATE_MOLYBDATE_CHROMATE-BINDING PROTEIN MODA"/>
    <property type="match status" value="1"/>
</dbReference>
<dbReference type="SUPFAM" id="SSF53850">
    <property type="entry name" value="Periplasmic binding protein-like II"/>
    <property type="match status" value="1"/>
</dbReference>
<dbReference type="STRING" id="1434232.MAIT1_00587"/>
<dbReference type="GO" id="GO:0015689">
    <property type="term" value="P:molybdate ion transport"/>
    <property type="evidence" value="ECO:0007669"/>
    <property type="project" value="InterPro"/>
</dbReference>
<dbReference type="GO" id="GO:0030973">
    <property type="term" value="F:molybdate ion binding"/>
    <property type="evidence" value="ECO:0007669"/>
    <property type="project" value="InterPro"/>
</dbReference>
<feature type="chain" id="PRO_5011000130" evidence="7">
    <location>
        <begin position="29"/>
        <end position="253"/>
    </location>
</feature>
<keyword evidence="9" id="KW-1185">Reference proteome</keyword>
<dbReference type="AlphaFoldDB" id="A0A1Y2JZ52"/>
<dbReference type="InterPro" id="IPR050682">
    <property type="entry name" value="ModA/WtpA"/>
</dbReference>
<dbReference type="InterPro" id="IPR005950">
    <property type="entry name" value="ModA"/>
</dbReference>
<organism evidence="8 9">
    <name type="scientific">Magnetofaba australis IT-1</name>
    <dbReference type="NCBI Taxonomy" id="1434232"/>
    <lineage>
        <taxon>Bacteria</taxon>
        <taxon>Pseudomonadati</taxon>
        <taxon>Pseudomonadota</taxon>
        <taxon>Magnetococcia</taxon>
        <taxon>Magnetococcales</taxon>
        <taxon>Magnetococcaceae</taxon>
        <taxon>Magnetofaba</taxon>
    </lineage>
</organism>
<sequence length="253" mass="26615">MAFTEKFHGLRVGVMACVALLWAQAAQADKTHIAVAANFTAAAKEIAAAFEQESGHQAVVSFGSTGKLYVQIAHGAPYEVFLAADTARPLKAEKEGLAVVGSRFTYASGRIALFSANAELVDDQGAVLKQDDAFARLAIANPKTAPYGAAAVQAMTKLGVYGAIAPKLVRGDNIAQTFQFVSTGNAQLGFVALSQVIARPGGSHWVVPADLYAPIKQDAVLLKRGQSNAAAQAFVTFLKGETARAIIEKFGYR</sequence>
<feature type="binding site" evidence="6">
    <location>
        <position position="174"/>
    </location>
    <ligand>
        <name>molybdate</name>
        <dbReference type="ChEBI" id="CHEBI:36264"/>
    </ligand>
</feature>
<accession>A0A1Y2JZ52</accession>
<proteinExistence type="inferred from homology"/>
<keyword evidence="2 6" id="KW-0500">Molybdenum</keyword>
<evidence type="ECO:0000256" key="7">
    <source>
        <dbReference type="SAM" id="SignalP"/>
    </source>
</evidence>
<dbReference type="InterPro" id="IPR044084">
    <property type="entry name" value="AvModA-like_subst-bd"/>
</dbReference>
<reference evidence="8 9" key="1">
    <citation type="journal article" date="2016" name="BMC Genomics">
        <title>Combined genomic and structural analyses of a cultured magnetotactic bacterium reveals its niche adaptation to a dynamic environment.</title>
        <authorList>
            <person name="Araujo A.C."/>
            <person name="Morillo V."/>
            <person name="Cypriano J."/>
            <person name="Teixeira L.C."/>
            <person name="Leao P."/>
            <person name="Lyra S."/>
            <person name="Almeida L.G."/>
            <person name="Bazylinski D.A."/>
            <person name="Vasconcellos A.T."/>
            <person name="Abreu F."/>
            <person name="Lins U."/>
        </authorList>
    </citation>
    <scope>NUCLEOTIDE SEQUENCE [LARGE SCALE GENOMIC DNA]</scope>
    <source>
        <strain evidence="8 9">IT-1</strain>
    </source>
</reference>
<dbReference type="EMBL" id="LVJN01000021">
    <property type="protein sequence ID" value="OSM00149.1"/>
    <property type="molecule type" value="Genomic_DNA"/>
</dbReference>
<keyword evidence="4 7" id="KW-0732">Signal</keyword>